<dbReference type="AlphaFoldDB" id="A0A147KIE0"/>
<dbReference type="CDD" id="cd07581">
    <property type="entry name" value="nitrilase_3"/>
    <property type="match status" value="1"/>
</dbReference>
<dbReference type="PANTHER" id="PTHR23088:SF27">
    <property type="entry name" value="DEAMINATED GLUTATHIONE AMIDASE"/>
    <property type="match status" value="1"/>
</dbReference>
<dbReference type="PANTHER" id="PTHR23088">
    <property type="entry name" value="NITRILASE-RELATED"/>
    <property type="match status" value="1"/>
</dbReference>
<dbReference type="SUPFAM" id="SSF56317">
    <property type="entry name" value="Carbon-nitrogen hydrolase"/>
    <property type="match status" value="1"/>
</dbReference>
<keyword evidence="3" id="KW-0378">Hydrolase</keyword>
<dbReference type="PROSITE" id="PS01227">
    <property type="entry name" value="UPF0012"/>
    <property type="match status" value="1"/>
</dbReference>
<dbReference type="InterPro" id="IPR001110">
    <property type="entry name" value="UPF0012_CS"/>
</dbReference>
<comment type="similarity">
    <text evidence="1">Belongs to the carbon-nitrogen hydrolase superfamily. NIT1/NIT2 family.</text>
</comment>
<dbReference type="STRING" id="665004.AC529_08975"/>
<dbReference type="EMBL" id="LGEM01000044">
    <property type="protein sequence ID" value="KUP97048.1"/>
    <property type="molecule type" value="Genomic_DNA"/>
</dbReference>
<dbReference type="InterPro" id="IPR003010">
    <property type="entry name" value="C-N_Hydrolase"/>
</dbReference>
<proteinExistence type="inferred from homology"/>
<keyword evidence="4" id="KW-1185">Reference proteome</keyword>
<comment type="caution">
    <text evidence="3">The sequence shown here is derived from an EMBL/GenBank/DDBJ whole genome shotgun (WGS) entry which is preliminary data.</text>
</comment>
<dbReference type="OrthoDB" id="9811121at2"/>
<dbReference type="Proteomes" id="UP000074382">
    <property type="component" value="Unassembled WGS sequence"/>
</dbReference>
<evidence type="ECO:0000256" key="1">
    <source>
        <dbReference type="ARBA" id="ARBA00010613"/>
    </source>
</evidence>
<dbReference type="InterPro" id="IPR036526">
    <property type="entry name" value="C-N_Hydrolase_sf"/>
</dbReference>
<dbReference type="RefSeq" id="WP_068753161.1">
    <property type="nucleotide sequence ID" value="NZ_KQ950180.1"/>
</dbReference>
<accession>A0A147KIE0</accession>
<feature type="domain" description="CN hydrolase" evidence="2">
    <location>
        <begin position="2"/>
        <end position="242"/>
    </location>
</feature>
<dbReference type="Pfam" id="PF00795">
    <property type="entry name" value="CN_hydrolase"/>
    <property type="match status" value="1"/>
</dbReference>
<protein>
    <submittedName>
        <fullName evidence="3">Hydrolase</fullName>
    </submittedName>
</protein>
<dbReference type="PATRIC" id="fig|665004.4.peg.368"/>
<dbReference type="Gene3D" id="3.60.110.10">
    <property type="entry name" value="Carbon-nitrogen hydrolase"/>
    <property type="match status" value="1"/>
</dbReference>
<gene>
    <name evidence="3" type="ORF">AC529_08975</name>
</gene>
<evidence type="ECO:0000259" key="2">
    <source>
        <dbReference type="PROSITE" id="PS50263"/>
    </source>
</evidence>
<dbReference type="GO" id="GO:0016787">
    <property type="term" value="F:hydrolase activity"/>
    <property type="evidence" value="ECO:0007669"/>
    <property type="project" value="UniProtKB-KW"/>
</dbReference>
<evidence type="ECO:0000313" key="3">
    <source>
        <dbReference type="EMBL" id="KUP97048.1"/>
    </source>
</evidence>
<reference evidence="4" key="1">
    <citation type="journal article" date="2017" name="Acta Aliment.">
        <title>Plant polysaccharide degrading enzyme system of Thermpbifida cellulosilytica TB100 revealed by de novo genome project data.</title>
        <authorList>
            <person name="Toth A."/>
            <person name="Baka E."/>
            <person name="Luzics S."/>
            <person name="Bata-Vidacs I."/>
            <person name="Nagy I."/>
            <person name="Balint B."/>
            <person name="Herceg R."/>
            <person name="Olasz F."/>
            <person name="Wilk T."/>
            <person name="Nagy T."/>
            <person name="Kriszt B."/>
            <person name="Nagy I."/>
            <person name="Kukolya J."/>
        </authorList>
    </citation>
    <scope>NUCLEOTIDE SEQUENCE [LARGE SCALE GENOMIC DNA]</scope>
    <source>
        <strain evidence="4">TB100</strain>
    </source>
</reference>
<sequence>MVAVAVAQFAPGTDKQANLARAAELVRAAAGRGARVVVLPEYAMFTAPVTDRRFVESAEPLDGRYVSGLRELAREAGVYVVAGVNEALDEPERFSNTTVAVGPDAELAACYRKLHLYDAFGFTESAVVRPGEVTDPPVFSVDGLVFGLQTCYDLRFPEVTRRLADAGAQVVAVGAEWVPGPLKEEHWRLLVRARAVENTLYVAAAGQSAPMGSGNSMVVDPMGVVVTSLGEQEGVAVAEADPARVAQVRKVNPALALRRFTTVPRYPA</sequence>
<evidence type="ECO:0000313" key="4">
    <source>
        <dbReference type="Proteomes" id="UP000074382"/>
    </source>
</evidence>
<dbReference type="PROSITE" id="PS50263">
    <property type="entry name" value="CN_HYDROLASE"/>
    <property type="match status" value="1"/>
</dbReference>
<name>A0A147KIE0_THECS</name>
<organism evidence="3 4">
    <name type="scientific">Thermobifida cellulosilytica TB100</name>
    <dbReference type="NCBI Taxonomy" id="665004"/>
    <lineage>
        <taxon>Bacteria</taxon>
        <taxon>Bacillati</taxon>
        <taxon>Actinomycetota</taxon>
        <taxon>Actinomycetes</taxon>
        <taxon>Streptosporangiales</taxon>
        <taxon>Nocardiopsidaceae</taxon>
        <taxon>Thermobifida</taxon>
    </lineage>
</organism>